<gene>
    <name evidence="1" type="ORF">Satyrvirus34_5</name>
</gene>
<accession>A0A3G5AET1</accession>
<proteinExistence type="predicted"/>
<dbReference type="EMBL" id="MK072470">
    <property type="protein sequence ID" value="AYV85725.1"/>
    <property type="molecule type" value="Genomic_DNA"/>
</dbReference>
<sequence length="31" mass="3587">MVNNDGGQMKVNIKRKPLQILIMVNNDEFLN</sequence>
<name>A0A3G5AET1_9VIRU</name>
<organism evidence="1">
    <name type="scientific">Satyrvirus sp</name>
    <dbReference type="NCBI Taxonomy" id="2487771"/>
    <lineage>
        <taxon>Viruses</taxon>
        <taxon>Varidnaviria</taxon>
        <taxon>Bamfordvirae</taxon>
        <taxon>Nucleocytoviricota</taxon>
        <taxon>Megaviricetes</taxon>
        <taxon>Imitervirales</taxon>
        <taxon>Mimiviridae</taxon>
        <taxon>Megamimivirinae</taxon>
    </lineage>
</organism>
<evidence type="ECO:0000313" key="1">
    <source>
        <dbReference type="EMBL" id="AYV85725.1"/>
    </source>
</evidence>
<protein>
    <submittedName>
        <fullName evidence="1">Uncharacterized protein</fullName>
    </submittedName>
</protein>
<reference evidence="1" key="1">
    <citation type="submission" date="2018-10" db="EMBL/GenBank/DDBJ databases">
        <title>Hidden diversity of soil giant viruses.</title>
        <authorList>
            <person name="Schulz F."/>
            <person name="Alteio L."/>
            <person name="Goudeau D."/>
            <person name="Ryan E.M."/>
            <person name="Malmstrom R.R."/>
            <person name="Blanchard J."/>
            <person name="Woyke T."/>
        </authorList>
    </citation>
    <scope>NUCLEOTIDE SEQUENCE</scope>
    <source>
        <strain evidence="1">SAV1</strain>
    </source>
</reference>